<dbReference type="OrthoDB" id="67965at2759"/>
<proteinExistence type="predicted"/>
<protein>
    <submittedName>
        <fullName evidence="1">DUF1295-domain-containing protein</fullName>
    </submittedName>
</protein>
<evidence type="ECO:0000313" key="1">
    <source>
        <dbReference type="EMBL" id="KAF2769535.1"/>
    </source>
</evidence>
<dbReference type="GO" id="GO:0016020">
    <property type="term" value="C:membrane"/>
    <property type="evidence" value="ECO:0007669"/>
    <property type="project" value="TreeGrafter"/>
</dbReference>
<dbReference type="PANTHER" id="PTHR32251:SF15">
    <property type="entry name" value="3-OXO-5-ALPHA-STEROID 4-DEHYDROGENASE (DUF1295)"/>
    <property type="match status" value="1"/>
</dbReference>
<name>A0A6G1L9L3_9PEZI</name>
<keyword evidence="2" id="KW-1185">Reference proteome</keyword>
<dbReference type="Pfam" id="PF06966">
    <property type="entry name" value="DUF1295"/>
    <property type="match status" value="1"/>
</dbReference>
<evidence type="ECO:0000313" key="2">
    <source>
        <dbReference type="Proteomes" id="UP000799436"/>
    </source>
</evidence>
<dbReference type="Gene3D" id="1.20.120.1630">
    <property type="match status" value="1"/>
</dbReference>
<organism evidence="1 2">
    <name type="scientific">Teratosphaeria nubilosa</name>
    <dbReference type="NCBI Taxonomy" id="161662"/>
    <lineage>
        <taxon>Eukaryota</taxon>
        <taxon>Fungi</taxon>
        <taxon>Dikarya</taxon>
        <taxon>Ascomycota</taxon>
        <taxon>Pezizomycotina</taxon>
        <taxon>Dothideomycetes</taxon>
        <taxon>Dothideomycetidae</taxon>
        <taxon>Mycosphaerellales</taxon>
        <taxon>Teratosphaeriaceae</taxon>
        <taxon>Teratosphaeria</taxon>
    </lineage>
</organism>
<dbReference type="AlphaFoldDB" id="A0A6G1L9L3"/>
<reference evidence="1" key="1">
    <citation type="journal article" date="2020" name="Stud. Mycol.">
        <title>101 Dothideomycetes genomes: a test case for predicting lifestyles and emergence of pathogens.</title>
        <authorList>
            <person name="Haridas S."/>
            <person name="Albert R."/>
            <person name="Binder M."/>
            <person name="Bloem J."/>
            <person name="Labutti K."/>
            <person name="Salamov A."/>
            <person name="Andreopoulos B."/>
            <person name="Baker S."/>
            <person name="Barry K."/>
            <person name="Bills G."/>
            <person name="Bluhm B."/>
            <person name="Cannon C."/>
            <person name="Castanera R."/>
            <person name="Culley D."/>
            <person name="Daum C."/>
            <person name="Ezra D."/>
            <person name="Gonzalez J."/>
            <person name="Henrissat B."/>
            <person name="Kuo A."/>
            <person name="Liang C."/>
            <person name="Lipzen A."/>
            <person name="Lutzoni F."/>
            <person name="Magnuson J."/>
            <person name="Mondo S."/>
            <person name="Nolan M."/>
            <person name="Ohm R."/>
            <person name="Pangilinan J."/>
            <person name="Park H.-J."/>
            <person name="Ramirez L."/>
            <person name="Alfaro M."/>
            <person name="Sun H."/>
            <person name="Tritt A."/>
            <person name="Yoshinaga Y."/>
            <person name="Zwiers L.-H."/>
            <person name="Turgeon B."/>
            <person name="Goodwin S."/>
            <person name="Spatafora J."/>
            <person name="Crous P."/>
            <person name="Grigoriev I."/>
        </authorList>
    </citation>
    <scope>NUCLEOTIDE SEQUENCE</scope>
    <source>
        <strain evidence="1">CBS 116005</strain>
    </source>
</reference>
<dbReference type="EMBL" id="ML995833">
    <property type="protein sequence ID" value="KAF2769535.1"/>
    <property type="molecule type" value="Genomic_DNA"/>
</dbReference>
<dbReference type="InterPro" id="IPR010721">
    <property type="entry name" value="UstE-like"/>
</dbReference>
<sequence length="374" mass="41222">MAAIDRSMRQPEPVTSRPSEGVLNVAFGRSPADAVGILKTTVLPSLGLHGGLSIMTYGIARATNRVDLKDWLWPSGMVLNAWWTAVGRHLIMNNDSAGRVFAGLSFYQQALLGAVTLWGGRLFTRIVSRCLKRKEDDPRYQQLKQEPRFWNTTAVLQFGVEAVAQAVIPLPFTLPFNLDHVGDLSGPTREIAVYARWLGAGLFTAGLTLEILADWQLESHKNKQLKENGQDSDLCRSGVWSIVRHPNYLGDALVHFSFPLWAYGARLFSPWMLLGPVANYAFLRFVGGDRENEASQLERYSAQNPKKYAQLQQWQQTENSFWPSLRQVANPWTIAVIGVGALGAFGQSYLEGVAAGTAPGLAEGMSNAYVTSAP</sequence>
<dbReference type="PROSITE" id="PS50244">
    <property type="entry name" value="S5A_REDUCTASE"/>
    <property type="match status" value="1"/>
</dbReference>
<gene>
    <name evidence="1" type="ORF">EJ03DRAFT_312261</name>
</gene>
<dbReference type="Proteomes" id="UP000799436">
    <property type="component" value="Unassembled WGS sequence"/>
</dbReference>
<dbReference type="PANTHER" id="PTHR32251">
    <property type="entry name" value="3-OXO-5-ALPHA-STEROID 4-DEHYDROGENASE"/>
    <property type="match status" value="1"/>
</dbReference>
<accession>A0A6G1L9L3</accession>